<protein>
    <recommendedName>
        <fullName evidence="3">Substrate import-associated zinc metallohydrolase lipoprotein</fullName>
    </recommendedName>
</protein>
<evidence type="ECO:0008006" key="3">
    <source>
        <dbReference type="Google" id="ProtNLM"/>
    </source>
</evidence>
<accession>A0AAT9GXL4</accession>
<reference evidence="2" key="1">
    <citation type="submission" date="2024-05" db="EMBL/GenBank/DDBJ databases">
        <title>Whole-Genome Sequence of CFS9, a Potential Fish Probiotic Isolated from the Body Surface of Silurus asotus.</title>
        <authorList>
            <person name="Kojima M."/>
            <person name="Tobioka K."/>
            <person name="Yokota K."/>
            <person name="Nakatani H."/>
            <person name="Hori K."/>
            <person name="Tamaru Y."/>
            <person name="Okazaki F."/>
        </authorList>
    </citation>
    <scope>NUCLEOTIDE SEQUENCE</scope>
    <source>
        <strain evidence="2">CFS9</strain>
    </source>
</reference>
<dbReference type="AlphaFoldDB" id="A0AAT9GXL4"/>
<evidence type="ECO:0000313" key="2">
    <source>
        <dbReference type="EMBL" id="BFM41950.1"/>
    </source>
</evidence>
<dbReference type="EMBL" id="AP031573">
    <property type="protein sequence ID" value="BFM41950.1"/>
    <property type="molecule type" value="Genomic_DNA"/>
</dbReference>
<gene>
    <name evidence="2" type="ORF">CFS9_05910</name>
</gene>
<organism evidence="2">
    <name type="scientific">Flavobacterium sp. CFS9</name>
    <dbReference type="NCBI Taxonomy" id="3143118"/>
    <lineage>
        <taxon>Bacteria</taxon>
        <taxon>Pseudomonadati</taxon>
        <taxon>Bacteroidota</taxon>
        <taxon>Flavobacteriia</taxon>
        <taxon>Flavobacteriales</taxon>
        <taxon>Flavobacteriaceae</taxon>
        <taxon>Flavobacterium</taxon>
    </lineage>
</organism>
<evidence type="ECO:0000256" key="1">
    <source>
        <dbReference type="SAM" id="MobiDB-lite"/>
    </source>
</evidence>
<sequence length="332" mass="36778">MLNLYGIQKNVIKPQTNMISKTNLKTISSLVIMLFLFNSCDKGDSPVDSESKTPETTNPGTQTPPPAVTTNLSIESSNTFGILKLSQDDFNYWNSHTVSETATVEKLKTLCKTEIYPVLKDDFDFIVIVLNNATSTPPTGMPYGIYQSVKNDTQGIGLNLSDNTKDYGSSGKLQGVYFLYLNNIQGGPILHEMFHRWANYAVPQDYVYHWDKVKGILSGVSNNIADIELYLAGAIPASEIKDAESLAIYNDPRFTNKTRIPNSTNSQKSFKSLLVVMNPTTLTDAEIKSYKDQIANVTRTPAQGVTTGYQNLYNKSRGLLTLTIGNLDKSKR</sequence>
<feature type="region of interest" description="Disordered" evidence="1">
    <location>
        <begin position="46"/>
        <end position="67"/>
    </location>
</feature>
<proteinExistence type="predicted"/>
<name>A0AAT9GXL4_9FLAO</name>